<evidence type="ECO:0000256" key="1">
    <source>
        <dbReference type="SAM" id="Phobius"/>
    </source>
</evidence>
<dbReference type="Proteomes" id="UP000054653">
    <property type="component" value="Unassembled WGS sequence"/>
</dbReference>
<gene>
    <name evidence="2" type="ORF">T03_7835</name>
</gene>
<evidence type="ECO:0000313" key="2">
    <source>
        <dbReference type="EMBL" id="KRY24993.1"/>
    </source>
</evidence>
<keyword evidence="1" id="KW-1133">Transmembrane helix</keyword>
<keyword evidence="1" id="KW-0812">Transmembrane</keyword>
<keyword evidence="1" id="KW-0472">Membrane</keyword>
<organism evidence="2 3">
    <name type="scientific">Trichinella britovi</name>
    <name type="common">Parasitic roundworm</name>
    <dbReference type="NCBI Taxonomy" id="45882"/>
    <lineage>
        <taxon>Eukaryota</taxon>
        <taxon>Metazoa</taxon>
        <taxon>Ecdysozoa</taxon>
        <taxon>Nematoda</taxon>
        <taxon>Enoplea</taxon>
        <taxon>Dorylaimia</taxon>
        <taxon>Trichinellida</taxon>
        <taxon>Trichinellidae</taxon>
        <taxon>Trichinella</taxon>
    </lineage>
</organism>
<reference evidence="2 3" key="1">
    <citation type="submission" date="2015-01" db="EMBL/GenBank/DDBJ databases">
        <title>Evolution of Trichinella species and genotypes.</title>
        <authorList>
            <person name="Korhonen P.K."/>
            <person name="Edoardo P."/>
            <person name="Giuseppe L.R."/>
            <person name="Gasser R.B."/>
        </authorList>
    </citation>
    <scope>NUCLEOTIDE SEQUENCE [LARGE SCALE GENOMIC DNA]</scope>
    <source>
        <strain evidence="2">ISS120</strain>
    </source>
</reference>
<evidence type="ECO:0000313" key="3">
    <source>
        <dbReference type="Proteomes" id="UP000054653"/>
    </source>
</evidence>
<sequence>MLSNEHKSNTKKENTFDDQLVIFVVELTVLLMLTEDYYPRQMTHI</sequence>
<protein>
    <submittedName>
        <fullName evidence="2">Uncharacterized protein</fullName>
    </submittedName>
</protein>
<comment type="caution">
    <text evidence="2">The sequence shown here is derived from an EMBL/GenBank/DDBJ whole genome shotgun (WGS) entry which is preliminary data.</text>
</comment>
<accession>A0A0V1AJI1</accession>
<dbReference type="EMBL" id="JYDI01002644">
    <property type="protein sequence ID" value="KRY24993.1"/>
    <property type="molecule type" value="Genomic_DNA"/>
</dbReference>
<name>A0A0V1AJI1_TRIBR</name>
<keyword evidence="3" id="KW-1185">Reference proteome</keyword>
<feature type="transmembrane region" description="Helical" evidence="1">
    <location>
        <begin position="20"/>
        <end position="38"/>
    </location>
</feature>
<proteinExistence type="predicted"/>
<dbReference type="AlphaFoldDB" id="A0A0V1AJI1"/>